<reference evidence="2 3" key="1">
    <citation type="submission" date="2016-05" db="EMBL/GenBank/DDBJ databases">
        <title>Comparative analysis of secretome profiles of manganese(II)-oxidizing ascomycete fungi.</title>
        <authorList>
            <consortium name="DOE Joint Genome Institute"/>
            <person name="Zeiner C.A."/>
            <person name="Purvine S.O."/>
            <person name="Zink E.M."/>
            <person name="Wu S."/>
            <person name="Pasa-Tolic L."/>
            <person name="Chaput D.L."/>
            <person name="Haridas S."/>
            <person name="Grigoriev I.V."/>
            <person name="Santelli C.M."/>
            <person name="Hansel C.M."/>
        </authorList>
    </citation>
    <scope>NUCLEOTIDE SEQUENCE [LARGE SCALE GENOMIC DNA]</scope>
    <source>
        <strain evidence="2 3">AP3s5-JAC2a</strain>
    </source>
</reference>
<feature type="region of interest" description="Disordered" evidence="1">
    <location>
        <begin position="101"/>
        <end position="123"/>
    </location>
</feature>
<protein>
    <submittedName>
        <fullName evidence="2">Uncharacterized protein</fullName>
    </submittedName>
</protein>
<gene>
    <name evidence="2" type="ORF">CC84DRAFT_1160127</name>
</gene>
<dbReference type="GeneID" id="28760902"/>
<proteinExistence type="predicted"/>
<dbReference type="RefSeq" id="XP_018043237.1">
    <property type="nucleotide sequence ID" value="XM_018177416.1"/>
</dbReference>
<name>A0A177D127_9PLEO</name>
<organism evidence="2 3">
    <name type="scientific">Paraphaeosphaeria sporulosa</name>
    <dbReference type="NCBI Taxonomy" id="1460663"/>
    <lineage>
        <taxon>Eukaryota</taxon>
        <taxon>Fungi</taxon>
        <taxon>Dikarya</taxon>
        <taxon>Ascomycota</taxon>
        <taxon>Pezizomycotina</taxon>
        <taxon>Dothideomycetes</taxon>
        <taxon>Pleosporomycetidae</taxon>
        <taxon>Pleosporales</taxon>
        <taxon>Massarineae</taxon>
        <taxon>Didymosphaeriaceae</taxon>
        <taxon>Paraphaeosphaeria</taxon>
    </lineage>
</organism>
<accession>A0A177D127</accession>
<dbReference type="EMBL" id="KV441548">
    <property type="protein sequence ID" value="OAG12872.1"/>
    <property type="molecule type" value="Genomic_DNA"/>
</dbReference>
<keyword evidence="3" id="KW-1185">Reference proteome</keyword>
<evidence type="ECO:0000313" key="2">
    <source>
        <dbReference type="EMBL" id="OAG12872.1"/>
    </source>
</evidence>
<sequence>MCHSFSFVISHVVFVPRARLLPVHAVSYAAEQLRSGLDATKHTHRSIPGRTEPPCRSLIHLPRYGVGTDNQSARKASMHHGYKSSEICAIIKPFRTTHTPDVSSGVHLVRSSPLKSQPNQAAR</sequence>
<evidence type="ECO:0000256" key="1">
    <source>
        <dbReference type="SAM" id="MobiDB-lite"/>
    </source>
</evidence>
<dbReference type="AlphaFoldDB" id="A0A177D127"/>
<dbReference type="Proteomes" id="UP000077069">
    <property type="component" value="Unassembled WGS sequence"/>
</dbReference>
<dbReference type="InParanoid" id="A0A177D127"/>
<evidence type="ECO:0000313" key="3">
    <source>
        <dbReference type="Proteomes" id="UP000077069"/>
    </source>
</evidence>
<feature type="compositionally biased region" description="Polar residues" evidence="1">
    <location>
        <begin position="113"/>
        <end position="123"/>
    </location>
</feature>